<dbReference type="PANTHER" id="PTHR48048">
    <property type="entry name" value="GLYCOSYLTRANSFERASE"/>
    <property type="match status" value="1"/>
</dbReference>
<keyword evidence="3 4" id="KW-0808">Transferase</keyword>
<comment type="similarity">
    <text evidence="1 4">Belongs to the UDP-glycosyltransferase family.</text>
</comment>
<dbReference type="PROSITE" id="PS00375">
    <property type="entry name" value="UDPGT"/>
    <property type="match status" value="1"/>
</dbReference>
<keyword evidence="6" id="KW-1185">Reference proteome</keyword>
<evidence type="ECO:0000313" key="6">
    <source>
        <dbReference type="Proteomes" id="UP000515151"/>
    </source>
</evidence>
<dbReference type="Proteomes" id="UP000515151">
    <property type="component" value="Chromosome 4"/>
</dbReference>
<dbReference type="InterPro" id="IPR050481">
    <property type="entry name" value="UDP-glycosyltransf_plant"/>
</dbReference>
<evidence type="ECO:0000256" key="2">
    <source>
        <dbReference type="ARBA" id="ARBA00022676"/>
    </source>
</evidence>
<dbReference type="FunFam" id="3.40.50.2000:FF:000020">
    <property type="entry name" value="Glycosyltransferase"/>
    <property type="match status" value="1"/>
</dbReference>
<evidence type="ECO:0000256" key="4">
    <source>
        <dbReference type="RuleBase" id="RU003718"/>
    </source>
</evidence>
<dbReference type="AlphaFoldDB" id="A0A6P8D178"/>
<dbReference type="GO" id="GO:0035251">
    <property type="term" value="F:UDP-glucosyltransferase activity"/>
    <property type="evidence" value="ECO:0007669"/>
    <property type="project" value="InterPro"/>
</dbReference>
<dbReference type="RefSeq" id="XP_031390842.1">
    <property type="nucleotide sequence ID" value="XM_031534982.1"/>
</dbReference>
<dbReference type="InterPro" id="IPR035595">
    <property type="entry name" value="UDP_glycos_trans_CS"/>
</dbReference>
<evidence type="ECO:0000256" key="3">
    <source>
        <dbReference type="ARBA" id="ARBA00022679"/>
    </source>
</evidence>
<dbReference type="GeneID" id="116203301"/>
<name>A0A6P8D178_PUNGR</name>
<dbReference type="EC" id="2.4.1.-" evidence="5"/>
<gene>
    <name evidence="7" type="primary">LOC116203301</name>
</gene>
<dbReference type="Gene3D" id="3.40.50.2000">
    <property type="entry name" value="Glycogen Phosphorylase B"/>
    <property type="match status" value="3"/>
</dbReference>
<dbReference type="InterPro" id="IPR002213">
    <property type="entry name" value="UDP_glucos_trans"/>
</dbReference>
<dbReference type="PANTHER" id="PTHR48048:SF20">
    <property type="entry name" value="GLYCOSYLTRANSFERASE"/>
    <property type="match status" value="1"/>
</dbReference>
<evidence type="ECO:0000313" key="7">
    <source>
        <dbReference type="RefSeq" id="XP_031390842.1"/>
    </source>
</evidence>
<dbReference type="SUPFAM" id="SSF53756">
    <property type="entry name" value="UDP-Glycosyltransferase/glycogen phosphorylase"/>
    <property type="match status" value="1"/>
</dbReference>
<dbReference type="OrthoDB" id="5835829at2759"/>
<reference evidence="7" key="2">
    <citation type="submission" date="2025-08" db="UniProtKB">
        <authorList>
            <consortium name="RefSeq"/>
        </authorList>
    </citation>
    <scope>IDENTIFICATION</scope>
    <source>
        <tissue evidence="7">Leaf</tissue>
    </source>
</reference>
<accession>A0A6P8D178</accession>
<dbReference type="CDD" id="cd03784">
    <property type="entry name" value="GT1_Gtf-like"/>
    <property type="match status" value="1"/>
</dbReference>
<evidence type="ECO:0000256" key="5">
    <source>
        <dbReference type="RuleBase" id="RU362057"/>
    </source>
</evidence>
<evidence type="ECO:0000256" key="1">
    <source>
        <dbReference type="ARBA" id="ARBA00009995"/>
    </source>
</evidence>
<dbReference type="Pfam" id="PF00201">
    <property type="entry name" value="UDPGT"/>
    <property type="match status" value="1"/>
</dbReference>
<reference evidence="6" key="1">
    <citation type="journal article" date="2020" name="Plant Biotechnol. J.">
        <title>The pomegranate (Punica granatum L.) draft genome dissects genetic divergence between soft- and hard-seeded cultivars.</title>
        <authorList>
            <person name="Luo X."/>
            <person name="Li H."/>
            <person name="Wu Z."/>
            <person name="Yao W."/>
            <person name="Zhao P."/>
            <person name="Cao D."/>
            <person name="Yu H."/>
            <person name="Li K."/>
            <person name="Poudel K."/>
            <person name="Zhao D."/>
            <person name="Zhang F."/>
            <person name="Xia X."/>
            <person name="Chen L."/>
            <person name="Wang Q."/>
            <person name="Jing D."/>
            <person name="Cao S."/>
        </authorList>
    </citation>
    <scope>NUCLEOTIDE SEQUENCE [LARGE SCALE GENOMIC DNA]</scope>
    <source>
        <strain evidence="6">cv. Tunisia</strain>
    </source>
</reference>
<organism evidence="6 7">
    <name type="scientific">Punica granatum</name>
    <name type="common">Pomegranate</name>
    <dbReference type="NCBI Taxonomy" id="22663"/>
    <lineage>
        <taxon>Eukaryota</taxon>
        <taxon>Viridiplantae</taxon>
        <taxon>Streptophyta</taxon>
        <taxon>Embryophyta</taxon>
        <taxon>Tracheophyta</taxon>
        <taxon>Spermatophyta</taxon>
        <taxon>Magnoliopsida</taxon>
        <taxon>eudicotyledons</taxon>
        <taxon>Gunneridae</taxon>
        <taxon>Pentapetalae</taxon>
        <taxon>rosids</taxon>
        <taxon>malvids</taxon>
        <taxon>Myrtales</taxon>
        <taxon>Lythraceae</taxon>
        <taxon>Punica</taxon>
    </lineage>
</organism>
<proteinExistence type="inferred from homology"/>
<keyword evidence="2 4" id="KW-0328">Glycosyltransferase</keyword>
<sequence>MNAETIVVYPAPGIGHIISMVELGKLILGHHSTDLSITILLTTSCMDSPSVDSYIASISRSHPAISFVQFPALAEDPEMVQRRSPGAVLFDFINRNAPNFRRSLLEIAAGGGRDRHVLWLSAADKSLKDQHGVLLNLPGGLPPLKATEMPEPALDKDDPDFSNMHEFCFFLAKSDGILVNTFEELELTGLRALTSGICVPGGPTPPIFCIGPLVSGPESWDTDSINVQDDLAWLDQQPSNRVVFLCFGSRGTFTEAQVEEIAVRLERSGQRFFWVLKRPASDEISKQVNTNLSEFNLESVLPDGFLEKTRDRGRVVKSWAPQVEVLSKGSVGGFMTHCGWNSVLEAVVAGVPMIAWPLYAEQHLNRNILVENMRMAIAVDEGGGGIVGWKEVERAVRELMAEEGGKELREKSLRMKEKANEALEDGGSSLNNLCKVG</sequence>
<protein>
    <recommendedName>
        <fullName evidence="5">Glycosyltransferase</fullName>
        <ecNumber evidence="5">2.4.1.-</ecNumber>
    </recommendedName>
</protein>